<organism evidence="1 2">
    <name type="scientific">Pleurodeles waltl</name>
    <name type="common">Iberian ribbed newt</name>
    <dbReference type="NCBI Taxonomy" id="8319"/>
    <lineage>
        <taxon>Eukaryota</taxon>
        <taxon>Metazoa</taxon>
        <taxon>Chordata</taxon>
        <taxon>Craniata</taxon>
        <taxon>Vertebrata</taxon>
        <taxon>Euteleostomi</taxon>
        <taxon>Amphibia</taxon>
        <taxon>Batrachia</taxon>
        <taxon>Caudata</taxon>
        <taxon>Salamandroidea</taxon>
        <taxon>Salamandridae</taxon>
        <taxon>Pleurodelinae</taxon>
        <taxon>Pleurodeles</taxon>
    </lineage>
</organism>
<proteinExistence type="predicted"/>
<evidence type="ECO:0000313" key="2">
    <source>
        <dbReference type="Proteomes" id="UP001066276"/>
    </source>
</evidence>
<accession>A0AAV7QMD8</accession>
<dbReference type="AlphaFoldDB" id="A0AAV7QMD8"/>
<dbReference type="Proteomes" id="UP001066276">
    <property type="component" value="Chromosome 6"/>
</dbReference>
<gene>
    <name evidence="1" type="ORF">NDU88_006005</name>
</gene>
<keyword evidence="2" id="KW-1185">Reference proteome</keyword>
<sequence>MAPVLRLPPATSTKEKILGVIINFDLSHQLQITKVPSIAGERFPRMEFARRVHITLALVLSRWDCARVGCLDIYSGGNSKTKIARPDNFYMAS</sequence>
<protein>
    <submittedName>
        <fullName evidence="1">Uncharacterized protein</fullName>
    </submittedName>
</protein>
<dbReference type="EMBL" id="JANPWB010000010">
    <property type="protein sequence ID" value="KAJ1139638.1"/>
    <property type="molecule type" value="Genomic_DNA"/>
</dbReference>
<name>A0AAV7QMD8_PLEWA</name>
<reference evidence="1" key="1">
    <citation type="journal article" date="2022" name="bioRxiv">
        <title>Sequencing and chromosome-scale assembly of the giantPleurodeles waltlgenome.</title>
        <authorList>
            <person name="Brown T."/>
            <person name="Elewa A."/>
            <person name="Iarovenko S."/>
            <person name="Subramanian E."/>
            <person name="Araus A.J."/>
            <person name="Petzold A."/>
            <person name="Susuki M."/>
            <person name="Suzuki K.-i.T."/>
            <person name="Hayashi T."/>
            <person name="Toyoda A."/>
            <person name="Oliveira C."/>
            <person name="Osipova E."/>
            <person name="Leigh N.D."/>
            <person name="Simon A."/>
            <person name="Yun M.H."/>
        </authorList>
    </citation>
    <scope>NUCLEOTIDE SEQUENCE</scope>
    <source>
        <strain evidence="1">20211129_DDA</strain>
        <tissue evidence="1">Liver</tissue>
    </source>
</reference>
<comment type="caution">
    <text evidence="1">The sequence shown here is derived from an EMBL/GenBank/DDBJ whole genome shotgun (WGS) entry which is preliminary data.</text>
</comment>
<evidence type="ECO:0000313" key="1">
    <source>
        <dbReference type="EMBL" id="KAJ1139638.1"/>
    </source>
</evidence>